<keyword evidence="12" id="KW-1185">Reference proteome</keyword>
<evidence type="ECO:0000256" key="9">
    <source>
        <dbReference type="SAM" id="Phobius"/>
    </source>
</evidence>
<gene>
    <name evidence="11" type="ORF">EH55_13560</name>
</gene>
<keyword evidence="3" id="KW-1003">Cell membrane</keyword>
<proteinExistence type="inferred from homology"/>
<evidence type="ECO:0000256" key="1">
    <source>
        <dbReference type="ARBA" id="ARBA00004429"/>
    </source>
</evidence>
<evidence type="ECO:0000259" key="10">
    <source>
        <dbReference type="Pfam" id="PF04290"/>
    </source>
</evidence>
<dbReference type="GO" id="GO:0022857">
    <property type="term" value="F:transmembrane transporter activity"/>
    <property type="evidence" value="ECO:0007669"/>
    <property type="project" value="TreeGrafter"/>
</dbReference>
<evidence type="ECO:0000256" key="7">
    <source>
        <dbReference type="ARBA" id="ARBA00023136"/>
    </source>
</evidence>
<feature type="transmembrane region" description="Helical" evidence="9">
    <location>
        <begin position="47"/>
        <end position="64"/>
    </location>
</feature>
<dbReference type="Pfam" id="PF04290">
    <property type="entry name" value="DctQ"/>
    <property type="match status" value="1"/>
</dbReference>
<feature type="transmembrane region" description="Helical" evidence="9">
    <location>
        <begin position="85"/>
        <end position="106"/>
    </location>
</feature>
<dbReference type="STRING" id="2754.EH55_13560"/>
<evidence type="ECO:0000256" key="5">
    <source>
        <dbReference type="ARBA" id="ARBA00022692"/>
    </source>
</evidence>
<organism evidence="11 12">
    <name type="scientific">Synergistes jonesii</name>
    <dbReference type="NCBI Taxonomy" id="2754"/>
    <lineage>
        <taxon>Bacteria</taxon>
        <taxon>Thermotogati</taxon>
        <taxon>Synergistota</taxon>
        <taxon>Synergistia</taxon>
        <taxon>Synergistales</taxon>
        <taxon>Synergistaceae</taxon>
        <taxon>Synergistes</taxon>
    </lineage>
</organism>
<keyword evidence="6 9" id="KW-1133">Transmembrane helix</keyword>
<protein>
    <recommendedName>
        <fullName evidence="10">Tripartite ATP-independent periplasmic transporters DctQ component domain-containing protein</fullName>
    </recommendedName>
</protein>
<evidence type="ECO:0000313" key="11">
    <source>
        <dbReference type="EMBL" id="KEJ93016.1"/>
    </source>
</evidence>
<dbReference type="EMBL" id="JMKI01000008">
    <property type="protein sequence ID" value="KEJ93016.1"/>
    <property type="molecule type" value="Genomic_DNA"/>
</dbReference>
<dbReference type="RefSeq" id="WP_051682600.1">
    <property type="nucleotide sequence ID" value="NZ_CAMETI010000023.1"/>
</dbReference>
<evidence type="ECO:0000256" key="2">
    <source>
        <dbReference type="ARBA" id="ARBA00022448"/>
    </source>
</evidence>
<feature type="transmembrane region" description="Helical" evidence="9">
    <location>
        <begin position="126"/>
        <end position="147"/>
    </location>
</feature>
<comment type="caution">
    <text evidence="11">The sequence shown here is derived from an EMBL/GenBank/DDBJ whole genome shotgun (WGS) entry which is preliminary data.</text>
</comment>
<evidence type="ECO:0000256" key="8">
    <source>
        <dbReference type="ARBA" id="ARBA00038436"/>
    </source>
</evidence>
<dbReference type="PANTHER" id="PTHR35011:SF2">
    <property type="entry name" value="2,3-DIKETO-L-GULONATE TRAP TRANSPORTER SMALL PERMEASE PROTEIN YIAM"/>
    <property type="match status" value="1"/>
</dbReference>
<comment type="subcellular location">
    <subcellularLocation>
        <location evidence="1">Cell inner membrane</location>
        <topology evidence="1">Multi-pass membrane protein</topology>
    </subcellularLocation>
</comment>
<dbReference type="PANTHER" id="PTHR35011">
    <property type="entry name" value="2,3-DIKETO-L-GULONATE TRAP TRANSPORTER SMALL PERMEASE PROTEIN YIAM"/>
    <property type="match status" value="1"/>
</dbReference>
<evidence type="ECO:0000256" key="6">
    <source>
        <dbReference type="ARBA" id="ARBA00022989"/>
    </source>
</evidence>
<name>A0A073IUA4_9BACT</name>
<dbReference type="GO" id="GO:0005886">
    <property type="term" value="C:plasma membrane"/>
    <property type="evidence" value="ECO:0007669"/>
    <property type="project" value="UniProtKB-SubCell"/>
</dbReference>
<feature type="transmembrane region" description="Helical" evidence="9">
    <location>
        <begin position="15"/>
        <end position="35"/>
    </location>
</feature>
<dbReference type="InterPro" id="IPR007387">
    <property type="entry name" value="TRAP_DctQ"/>
</dbReference>
<keyword evidence="7 9" id="KW-0472">Membrane</keyword>
<reference evidence="11 12" key="1">
    <citation type="submission" date="2014-04" db="EMBL/GenBank/DDBJ databases">
        <title>Draft Genome Sequence of Synergistes jonesii.</title>
        <authorList>
            <person name="Coil D.A."/>
            <person name="Eisen J.A."/>
            <person name="Holland-Moritz H.E."/>
        </authorList>
    </citation>
    <scope>NUCLEOTIDE SEQUENCE [LARGE SCALE GENOMIC DNA]</scope>
    <source>
        <strain evidence="11 12">78-1</strain>
    </source>
</reference>
<dbReference type="InterPro" id="IPR055348">
    <property type="entry name" value="DctQ"/>
</dbReference>
<dbReference type="GeneID" id="90982917"/>
<sequence length="195" mass="21935">MKVLKWLDESLEESIMVVLLVAISAVMLAQIFARYVFNSSMSWPEEFCRYCYVWSVFISLGYTIRRGSMLRVGIVMDMLPAAISNSVKILCDAVMLALFAVFFRHSLLVVDNIKNVTGEISSAMQIPMWIMYMCAVIGFALAAVRTVQSLVNGVRHFKDKGETTIEATIKEARAEVELAAQDNKNYGAAVREERE</sequence>
<evidence type="ECO:0000313" key="12">
    <source>
        <dbReference type="Proteomes" id="UP000027665"/>
    </source>
</evidence>
<evidence type="ECO:0000256" key="4">
    <source>
        <dbReference type="ARBA" id="ARBA00022519"/>
    </source>
</evidence>
<comment type="similarity">
    <text evidence="8">Belongs to the TRAP transporter small permease family.</text>
</comment>
<dbReference type="AlphaFoldDB" id="A0A073IUA4"/>
<dbReference type="eggNOG" id="COG3090">
    <property type="taxonomic scope" value="Bacteria"/>
</dbReference>
<dbReference type="OrthoDB" id="5349at2"/>
<dbReference type="Proteomes" id="UP000027665">
    <property type="component" value="Unassembled WGS sequence"/>
</dbReference>
<feature type="domain" description="Tripartite ATP-independent periplasmic transporters DctQ component" evidence="10">
    <location>
        <begin position="24"/>
        <end position="155"/>
    </location>
</feature>
<evidence type="ECO:0000256" key="3">
    <source>
        <dbReference type="ARBA" id="ARBA00022475"/>
    </source>
</evidence>
<dbReference type="GO" id="GO:0015740">
    <property type="term" value="P:C4-dicarboxylate transport"/>
    <property type="evidence" value="ECO:0007669"/>
    <property type="project" value="TreeGrafter"/>
</dbReference>
<keyword evidence="2" id="KW-0813">Transport</keyword>
<keyword evidence="4" id="KW-0997">Cell inner membrane</keyword>
<accession>A0A073IUA4</accession>
<keyword evidence="5 9" id="KW-0812">Transmembrane</keyword>